<gene>
    <name evidence="2" type="ORF">AVDCRST_MAG01-01-3085</name>
</gene>
<feature type="non-terminal residue" evidence="2">
    <location>
        <position position="218"/>
    </location>
</feature>
<name>A0A6J4QBS4_9ACTN</name>
<keyword evidence="2" id="KW-0808">Transferase</keyword>
<evidence type="ECO:0000313" key="2">
    <source>
        <dbReference type="EMBL" id="CAA9433427.1"/>
    </source>
</evidence>
<feature type="compositionally biased region" description="Basic and acidic residues" evidence="1">
    <location>
        <begin position="123"/>
        <end position="133"/>
    </location>
</feature>
<reference evidence="2" key="1">
    <citation type="submission" date="2020-02" db="EMBL/GenBank/DDBJ databases">
        <authorList>
            <person name="Meier V. D."/>
        </authorList>
    </citation>
    <scope>NUCLEOTIDE SEQUENCE</scope>
    <source>
        <strain evidence="2">AVDCRST_MAG01</strain>
    </source>
</reference>
<protein>
    <submittedName>
        <fullName evidence="2">Undecaprenyl diphosphate synthase</fullName>
        <ecNumber evidence="2">2.5.1.31</ecNumber>
    </submittedName>
</protein>
<proteinExistence type="predicted"/>
<dbReference type="EMBL" id="CADCUW010000404">
    <property type="protein sequence ID" value="CAA9433427.1"/>
    <property type="molecule type" value="Genomic_DNA"/>
</dbReference>
<sequence length="218" mass="24030">GRQRALGPAPPAPPGRRPPPGRRRPDAPAGDGGKGRGRDPYPVRVLNRELGAAGVGGEDAHAPLPRDGPKEGAGAERARRPAAIRRPPGGPPRGGARGARRGREAYLRQRQPRRLHRPQLRWPRRDSRRGEAHGRRRRAAGGHRRREVRPLPLRARRARGGPRHPHERRASYLELSTVADRLRRVLRHRDALAGLLAGGVHAGPPLLRLPVPAPRRRL</sequence>
<feature type="compositionally biased region" description="Basic and acidic residues" evidence="1">
    <location>
        <begin position="67"/>
        <end position="79"/>
    </location>
</feature>
<feature type="non-terminal residue" evidence="2">
    <location>
        <position position="1"/>
    </location>
</feature>
<feature type="compositionally biased region" description="Basic residues" evidence="1">
    <location>
        <begin position="134"/>
        <end position="147"/>
    </location>
</feature>
<feature type="region of interest" description="Disordered" evidence="1">
    <location>
        <begin position="1"/>
        <end position="150"/>
    </location>
</feature>
<accession>A0A6J4QBS4</accession>
<feature type="compositionally biased region" description="Basic residues" evidence="1">
    <location>
        <begin position="110"/>
        <end position="119"/>
    </location>
</feature>
<evidence type="ECO:0000256" key="1">
    <source>
        <dbReference type="SAM" id="MobiDB-lite"/>
    </source>
</evidence>
<feature type="compositionally biased region" description="Pro residues" evidence="1">
    <location>
        <begin position="8"/>
        <end position="18"/>
    </location>
</feature>
<dbReference type="GO" id="GO:0008834">
    <property type="term" value="F:ditrans,polycis-undecaprenyl-diphosphate synthase [(2E,6E)-farnesyl-diphosphate specific] activity"/>
    <property type="evidence" value="ECO:0007669"/>
    <property type="project" value="UniProtKB-EC"/>
</dbReference>
<dbReference type="EC" id="2.5.1.31" evidence="2"/>
<dbReference type="AlphaFoldDB" id="A0A6J4QBS4"/>
<organism evidence="2">
    <name type="scientific">uncultured Rubrobacteraceae bacterium</name>
    <dbReference type="NCBI Taxonomy" id="349277"/>
    <lineage>
        <taxon>Bacteria</taxon>
        <taxon>Bacillati</taxon>
        <taxon>Actinomycetota</taxon>
        <taxon>Rubrobacteria</taxon>
        <taxon>Rubrobacterales</taxon>
        <taxon>Rubrobacteraceae</taxon>
        <taxon>environmental samples</taxon>
    </lineage>
</organism>